<sequence>MIFFLLDIFRRIIGNLEIDPNDSKTLLLAPHFLNLVNRTIAHVRSNSSCDSVCFSLHYLGQQITVNWTSIDLLQIIGNEKMTNIRVLTETIKLLDAIVIKQKRQHSLVKFNELEICEHPHVFKTWDQSHSSNYSIKNLISSCFIVVMEMIRFCQQTISILKAPKTALLICELIKRCYHMFISQGKRLFIKM</sequence>
<proteinExistence type="predicted"/>
<evidence type="ECO:0000313" key="2">
    <source>
        <dbReference type="Proteomes" id="UP000023152"/>
    </source>
</evidence>
<dbReference type="EMBL" id="ASPP01026563">
    <property type="protein sequence ID" value="ETO07045.1"/>
    <property type="molecule type" value="Genomic_DNA"/>
</dbReference>
<gene>
    <name evidence="1" type="ORF">RFI_30347</name>
</gene>
<dbReference type="AlphaFoldDB" id="X6M233"/>
<evidence type="ECO:0000313" key="1">
    <source>
        <dbReference type="EMBL" id="ETO07045.1"/>
    </source>
</evidence>
<organism evidence="1 2">
    <name type="scientific">Reticulomyxa filosa</name>
    <dbReference type="NCBI Taxonomy" id="46433"/>
    <lineage>
        <taxon>Eukaryota</taxon>
        <taxon>Sar</taxon>
        <taxon>Rhizaria</taxon>
        <taxon>Retaria</taxon>
        <taxon>Foraminifera</taxon>
        <taxon>Monothalamids</taxon>
        <taxon>Reticulomyxidae</taxon>
        <taxon>Reticulomyxa</taxon>
    </lineage>
</organism>
<reference evidence="1 2" key="1">
    <citation type="journal article" date="2013" name="Curr. Biol.">
        <title>The Genome of the Foraminiferan Reticulomyxa filosa.</title>
        <authorList>
            <person name="Glockner G."/>
            <person name="Hulsmann N."/>
            <person name="Schleicher M."/>
            <person name="Noegel A.A."/>
            <person name="Eichinger L."/>
            <person name="Gallinger C."/>
            <person name="Pawlowski J."/>
            <person name="Sierra R."/>
            <person name="Euteneuer U."/>
            <person name="Pillet L."/>
            <person name="Moustafa A."/>
            <person name="Platzer M."/>
            <person name="Groth M."/>
            <person name="Szafranski K."/>
            <person name="Schliwa M."/>
        </authorList>
    </citation>
    <scope>NUCLEOTIDE SEQUENCE [LARGE SCALE GENOMIC DNA]</scope>
</reference>
<name>X6M233_RETFI</name>
<accession>X6M233</accession>
<comment type="caution">
    <text evidence="1">The sequence shown here is derived from an EMBL/GenBank/DDBJ whole genome shotgun (WGS) entry which is preliminary data.</text>
</comment>
<protein>
    <submittedName>
        <fullName evidence="1">Uncharacterized protein</fullName>
    </submittedName>
</protein>
<dbReference type="Proteomes" id="UP000023152">
    <property type="component" value="Unassembled WGS sequence"/>
</dbReference>
<keyword evidence="2" id="KW-1185">Reference proteome</keyword>